<name>A0A2H4JAN5_9CAUD</name>
<gene>
    <name evidence="1" type="ORF">2F2_46</name>
</gene>
<proteinExistence type="predicted"/>
<dbReference type="EMBL" id="MF417892">
    <property type="protein sequence ID" value="ASN69566.1"/>
    <property type="molecule type" value="Genomic_DNA"/>
</dbReference>
<accession>A0A2H4JAN5</accession>
<protein>
    <submittedName>
        <fullName evidence="1">Uncharacterized protein</fullName>
    </submittedName>
</protein>
<organism evidence="1">
    <name type="scientific">uncultured Caudovirales phage</name>
    <dbReference type="NCBI Taxonomy" id="2100421"/>
    <lineage>
        <taxon>Viruses</taxon>
        <taxon>Duplodnaviria</taxon>
        <taxon>Heunggongvirae</taxon>
        <taxon>Uroviricota</taxon>
        <taxon>Caudoviricetes</taxon>
        <taxon>Peduoviridae</taxon>
        <taxon>Maltschvirus</taxon>
        <taxon>Maltschvirus maltsch</taxon>
    </lineage>
</organism>
<evidence type="ECO:0000313" key="1">
    <source>
        <dbReference type="EMBL" id="ASN69566.1"/>
    </source>
</evidence>
<reference evidence="1" key="1">
    <citation type="submission" date="2017-06" db="EMBL/GenBank/DDBJ databases">
        <title>Novel phages from South African skin metaviromes.</title>
        <authorList>
            <person name="van Zyl L.J."/>
            <person name="Abrahams Y."/>
            <person name="Stander E.A."/>
            <person name="Kirby B.M."/>
            <person name="Clavaud C."/>
            <person name="Farcet C."/>
            <person name="Breton L."/>
            <person name="Trindade M.I."/>
        </authorList>
    </citation>
    <scope>NUCLEOTIDE SEQUENCE</scope>
</reference>
<sequence>MTSIISRAEADKRRVELKNMNKPNRVMVSKVRWKDGSSGPSGAAVMLSNGKYLDCQVQNVIVLGDVWCAEIDVRIKFNDYSTTVCFGSDRQAESLRVADVLFPEKGKLQGTQVVLNDGSYLSLTQGIRFVENGLRVKVRINNETTTAQAETTDSQGTETNQG</sequence>